<protein>
    <recommendedName>
        <fullName evidence="3">Reverse transcriptase domain-containing protein</fullName>
    </recommendedName>
</protein>
<reference evidence="2" key="1">
    <citation type="journal article" date="2019" name="Sci. Rep.">
        <title>Draft genome of Tanacetum cinerariifolium, the natural source of mosquito coil.</title>
        <authorList>
            <person name="Yamashiro T."/>
            <person name="Shiraishi A."/>
            <person name="Satake H."/>
            <person name="Nakayama K."/>
        </authorList>
    </citation>
    <scope>NUCLEOTIDE SEQUENCE</scope>
</reference>
<evidence type="ECO:0008006" key="3">
    <source>
        <dbReference type="Google" id="ProtNLM"/>
    </source>
</evidence>
<evidence type="ECO:0000256" key="1">
    <source>
        <dbReference type="SAM" id="MobiDB-lite"/>
    </source>
</evidence>
<feature type="compositionally biased region" description="Low complexity" evidence="1">
    <location>
        <begin position="27"/>
        <end position="36"/>
    </location>
</feature>
<evidence type="ECO:0000313" key="2">
    <source>
        <dbReference type="EMBL" id="GEU58189.1"/>
    </source>
</evidence>
<gene>
    <name evidence="2" type="ORF">Tci_030167</name>
</gene>
<name>A0A6L2LAL7_TANCI</name>
<accession>A0A6L2LAL7</accession>
<organism evidence="2">
    <name type="scientific">Tanacetum cinerariifolium</name>
    <name type="common">Dalmatian daisy</name>
    <name type="synonym">Chrysanthemum cinerariifolium</name>
    <dbReference type="NCBI Taxonomy" id="118510"/>
    <lineage>
        <taxon>Eukaryota</taxon>
        <taxon>Viridiplantae</taxon>
        <taxon>Streptophyta</taxon>
        <taxon>Embryophyta</taxon>
        <taxon>Tracheophyta</taxon>
        <taxon>Spermatophyta</taxon>
        <taxon>Magnoliopsida</taxon>
        <taxon>eudicotyledons</taxon>
        <taxon>Gunneridae</taxon>
        <taxon>Pentapetalae</taxon>
        <taxon>asterids</taxon>
        <taxon>campanulids</taxon>
        <taxon>Asterales</taxon>
        <taxon>Asteraceae</taxon>
        <taxon>Asteroideae</taxon>
        <taxon>Anthemideae</taxon>
        <taxon>Anthemidinae</taxon>
        <taxon>Tanacetum</taxon>
    </lineage>
</organism>
<dbReference type="AlphaFoldDB" id="A0A6L2LAL7"/>
<sequence>MKVITSRDILPKDTETPIESPIPVPPSSSEGSSSPVRSTTPGYLLNESIFLELDNSMPPKRTSTSVVLAMNQAAIQQLIVDHVAAALKAQAANMANIGNTNRNPKQAPVARKCSYKEFMS</sequence>
<dbReference type="EMBL" id="BKCJ010003960">
    <property type="protein sequence ID" value="GEU58189.1"/>
    <property type="molecule type" value="Genomic_DNA"/>
</dbReference>
<comment type="caution">
    <text evidence="2">The sequence shown here is derived from an EMBL/GenBank/DDBJ whole genome shotgun (WGS) entry which is preliminary data.</text>
</comment>
<proteinExistence type="predicted"/>
<feature type="region of interest" description="Disordered" evidence="1">
    <location>
        <begin position="1"/>
        <end position="40"/>
    </location>
</feature>